<comment type="caution">
    <text evidence="8">The sequence shown here is derived from an EMBL/GenBank/DDBJ whole genome shotgun (WGS) entry which is preliminary data.</text>
</comment>
<evidence type="ECO:0000256" key="3">
    <source>
        <dbReference type="ARBA" id="ARBA00022692"/>
    </source>
</evidence>
<evidence type="ECO:0000313" key="8">
    <source>
        <dbReference type="EMBL" id="MBB3841712.1"/>
    </source>
</evidence>
<feature type="transmembrane region" description="Helical" evidence="6">
    <location>
        <begin position="178"/>
        <end position="196"/>
    </location>
</feature>
<accession>A0A7W6ETL4</accession>
<feature type="transmembrane region" description="Helical" evidence="6">
    <location>
        <begin position="6"/>
        <end position="22"/>
    </location>
</feature>
<dbReference type="GO" id="GO:0005886">
    <property type="term" value="C:plasma membrane"/>
    <property type="evidence" value="ECO:0007669"/>
    <property type="project" value="UniProtKB-SubCell"/>
</dbReference>
<sequence>MKSLLYPLLVFASFVIATFLVFQNLETVFADKLNTLVQYPWQFGALSTLLLASDLLLPVPSILVMYFNGYVLGTFSGTLVSLAGLMLGCVAGYYLGKIGSKKQSQVSTHRALLFLEKYGSLAILLSRGIPILSESICVVCGFNNMPFKHYLLYNLIGYLPLCVLYAYCGSIGYDQNNFMLTLGCSVLLGICFWFFGKKLTKPANA</sequence>
<keyword evidence="5 6" id="KW-0472">Membrane</keyword>
<feature type="transmembrane region" description="Helical" evidence="6">
    <location>
        <begin position="151"/>
        <end position="172"/>
    </location>
</feature>
<keyword evidence="4 6" id="KW-1133">Transmembrane helix</keyword>
<evidence type="ECO:0000256" key="6">
    <source>
        <dbReference type="SAM" id="Phobius"/>
    </source>
</evidence>
<dbReference type="AlphaFoldDB" id="A0A7W6ETL4"/>
<dbReference type="EMBL" id="JACIBY010000020">
    <property type="protein sequence ID" value="MBB3841712.1"/>
    <property type="molecule type" value="Genomic_DNA"/>
</dbReference>
<evidence type="ECO:0000259" key="7">
    <source>
        <dbReference type="Pfam" id="PF09335"/>
    </source>
</evidence>
<evidence type="ECO:0000256" key="1">
    <source>
        <dbReference type="ARBA" id="ARBA00004651"/>
    </source>
</evidence>
<organism evidence="8 9">
    <name type="scientific">Runella defluvii</name>
    <dbReference type="NCBI Taxonomy" id="370973"/>
    <lineage>
        <taxon>Bacteria</taxon>
        <taxon>Pseudomonadati</taxon>
        <taxon>Bacteroidota</taxon>
        <taxon>Cytophagia</taxon>
        <taxon>Cytophagales</taxon>
        <taxon>Spirosomataceae</taxon>
        <taxon>Runella</taxon>
    </lineage>
</organism>
<dbReference type="PANTHER" id="PTHR42709">
    <property type="entry name" value="ALKALINE PHOSPHATASE LIKE PROTEIN"/>
    <property type="match status" value="1"/>
</dbReference>
<comment type="subcellular location">
    <subcellularLocation>
        <location evidence="1">Cell membrane</location>
        <topology evidence="1">Multi-pass membrane protein</topology>
    </subcellularLocation>
</comment>
<dbReference type="Pfam" id="PF09335">
    <property type="entry name" value="VTT_dom"/>
    <property type="match status" value="1"/>
</dbReference>
<dbReference type="PANTHER" id="PTHR42709:SF6">
    <property type="entry name" value="UNDECAPRENYL PHOSPHATE TRANSPORTER A"/>
    <property type="match status" value="1"/>
</dbReference>
<dbReference type="RefSeq" id="WP_183979555.1">
    <property type="nucleotide sequence ID" value="NZ_JACIBY010000020.1"/>
</dbReference>
<dbReference type="InterPro" id="IPR032816">
    <property type="entry name" value="VTT_dom"/>
</dbReference>
<dbReference type="Proteomes" id="UP000541352">
    <property type="component" value="Unassembled WGS sequence"/>
</dbReference>
<protein>
    <submittedName>
        <fullName evidence="8">Putative membrane protein YdjX (TVP38/TMEM64 family)</fullName>
    </submittedName>
</protein>
<keyword evidence="3 6" id="KW-0812">Transmembrane</keyword>
<keyword evidence="9" id="KW-1185">Reference proteome</keyword>
<proteinExistence type="predicted"/>
<name>A0A7W6ETL4_9BACT</name>
<evidence type="ECO:0000256" key="4">
    <source>
        <dbReference type="ARBA" id="ARBA00022989"/>
    </source>
</evidence>
<feature type="domain" description="VTT" evidence="7">
    <location>
        <begin position="59"/>
        <end position="170"/>
    </location>
</feature>
<evidence type="ECO:0000256" key="2">
    <source>
        <dbReference type="ARBA" id="ARBA00022475"/>
    </source>
</evidence>
<evidence type="ECO:0000313" key="9">
    <source>
        <dbReference type="Proteomes" id="UP000541352"/>
    </source>
</evidence>
<keyword evidence="2" id="KW-1003">Cell membrane</keyword>
<feature type="transmembrane region" description="Helical" evidence="6">
    <location>
        <begin position="43"/>
        <end position="67"/>
    </location>
</feature>
<evidence type="ECO:0000256" key="5">
    <source>
        <dbReference type="ARBA" id="ARBA00023136"/>
    </source>
</evidence>
<reference evidence="8 9" key="1">
    <citation type="submission" date="2020-08" db="EMBL/GenBank/DDBJ databases">
        <title>Genomic Encyclopedia of Type Strains, Phase IV (KMG-IV): sequencing the most valuable type-strain genomes for metagenomic binning, comparative biology and taxonomic classification.</title>
        <authorList>
            <person name="Goeker M."/>
        </authorList>
    </citation>
    <scope>NUCLEOTIDE SEQUENCE [LARGE SCALE GENOMIC DNA]</scope>
    <source>
        <strain evidence="8 9">DSM 17976</strain>
    </source>
</reference>
<gene>
    <name evidence="8" type="ORF">FHS57_005741</name>
</gene>
<dbReference type="InterPro" id="IPR051311">
    <property type="entry name" value="DedA_domain"/>
</dbReference>
<feature type="transmembrane region" description="Helical" evidence="6">
    <location>
        <begin position="73"/>
        <end position="95"/>
    </location>
</feature>